<name>A0A212QUH8_9PROT</name>
<keyword evidence="1" id="KW-0732">Signal</keyword>
<dbReference type="AlphaFoldDB" id="A0A212QUH8"/>
<reference evidence="2 3" key="1">
    <citation type="submission" date="2017-06" db="EMBL/GenBank/DDBJ databases">
        <authorList>
            <person name="Kim H.J."/>
            <person name="Triplett B.A."/>
        </authorList>
    </citation>
    <scope>NUCLEOTIDE SEQUENCE [LARGE SCALE GENOMIC DNA]</scope>
    <source>
        <strain evidence="2 3">B29T1</strain>
    </source>
</reference>
<evidence type="ECO:0000313" key="2">
    <source>
        <dbReference type="EMBL" id="SNB63208.1"/>
    </source>
</evidence>
<evidence type="ECO:0000313" key="3">
    <source>
        <dbReference type="Proteomes" id="UP000197065"/>
    </source>
</evidence>
<keyword evidence="3" id="KW-1185">Reference proteome</keyword>
<dbReference type="EMBL" id="FYEH01000003">
    <property type="protein sequence ID" value="SNB63208.1"/>
    <property type="molecule type" value="Genomic_DNA"/>
</dbReference>
<sequence>MVFTATLEPAMHRLSIEQIGARLENSRLVRLFVVGLATSTVSAGCTTAPTGPLTSATAADIKVGTTREQVLSTAGQPLAETTQSPGRCLDYQTKGADEALQPFHVVLTPNERVYETGDGNCASVAVHG</sequence>
<accession>A0A212QUH8</accession>
<protein>
    <submittedName>
        <fullName evidence="2">SmpA / OmlA family protein</fullName>
    </submittedName>
</protein>
<dbReference type="InterPro" id="IPR037873">
    <property type="entry name" value="BamE-like"/>
</dbReference>
<gene>
    <name evidence="2" type="ORF">SAMN07250955_103285</name>
</gene>
<dbReference type="Gene3D" id="3.30.1450.10">
    <property type="match status" value="1"/>
</dbReference>
<evidence type="ECO:0000256" key="1">
    <source>
        <dbReference type="ARBA" id="ARBA00022729"/>
    </source>
</evidence>
<dbReference type="Proteomes" id="UP000197065">
    <property type="component" value="Unassembled WGS sequence"/>
</dbReference>
<organism evidence="2 3">
    <name type="scientific">Arboricoccus pini</name>
    <dbReference type="NCBI Taxonomy" id="1963835"/>
    <lineage>
        <taxon>Bacteria</taxon>
        <taxon>Pseudomonadati</taxon>
        <taxon>Pseudomonadota</taxon>
        <taxon>Alphaproteobacteria</taxon>
        <taxon>Geminicoccales</taxon>
        <taxon>Geminicoccaceae</taxon>
        <taxon>Arboricoccus</taxon>
    </lineage>
</organism>
<proteinExistence type="predicted"/>